<keyword evidence="2" id="KW-0812">Transmembrane</keyword>
<proteinExistence type="predicted"/>
<dbReference type="Proteomes" id="UP000001070">
    <property type="component" value="Unassembled WGS sequence"/>
</dbReference>
<evidence type="ECO:0000256" key="2">
    <source>
        <dbReference type="SAM" id="Phobius"/>
    </source>
</evidence>
<feature type="compositionally biased region" description="Polar residues" evidence="1">
    <location>
        <begin position="251"/>
        <end position="260"/>
    </location>
</feature>
<keyword evidence="2" id="KW-1133">Transmembrane helix</keyword>
<keyword evidence="4" id="KW-1185">Reference proteome</keyword>
<dbReference type="PhylomeDB" id="B4JEU0"/>
<feature type="compositionally biased region" description="Basic and acidic residues" evidence="1">
    <location>
        <begin position="215"/>
        <end position="228"/>
    </location>
</feature>
<evidence type="ECO:0000313" key="3">
    <source>
        <dbReference type="EMBL" id="EDV93221.1"/>
    </source>
</evidence>
<dbReference type="EMBL" id="CH916369">
    <property type="protein sequence ID" value="EDV93221.1"/>
    <property type="molecule type" value="Genomic_DNA"/>
</dbReference>
<evidence type="ECO:0000313" key="4">
    <source>
        <dbReference type="Proteomes" id="UP000001070"/>
    </source>
</evidence>
<protein>
    <submittedName>
        <fullName evidence="3">GH19181</fullName>
    </submittedName>
</protein>
<dbReference type="KEGG" id="dgr:6564186"/>
<gene>
    <name evidence="3" type="primary">Dgri\GH19181</name>
    <name evidence="3" type="ORF">Dgri_GH19181</name>
</gene>
<organism evidence="4">
    <name type="scientific">Drosophila grimshawi</name>
    <name type="common">Hawaiian fruit fly</name>
    <name type="synonym">Idiomyia grimshawi</name>
    <dbReference type="NCBI Taxonomy" id="7222"/>
    <lineage>
        <taxon>Eukaryota</taxon>
        <taxon>Metazoa</taxon>
        <taxon>Ecdysozoa</taxon>
        <taxon>Arthropoda</taxon>
        <taxon>Hexapoda</taxon>
        <taxon>Insecta</taxon>
        <taxon>Pterygota</taxon>
        <taxon>Neoptera</taxon>
        <taxon>Endopterygota</taxon>
        <taxon>Diptera</taxon>
        <taxon>Brachycera</taxon>
        <taxon>Muscomorpha</taxon>
        <taxon>Ephydroidea</taxon>
        <taxon>Drosophilidae</taxon>
        <taxon>Drosophila</taxon>
        <taxon>Hawaiian Drosophila</taxon>
    </lineage>
</organism>
<feature type="region of interest" description="Disordered" evidence="1">
    <location>
        <begin position="135"/>
        <end position="174"/>
    </location>
</feature>
<feature type="region of interest" description="Disordered" evidence="1">
    <location>
        <begin position="213"/>
        <end position="296"/>
    </location>
</feature>
<sequence length="296" mass="33503">MDELFQCGCDGLSAALRFLQSIGFAEIRQTLELVGVHHVEVAGGLLLFVLLQFTKFTAVLLLACLIGYAIFYMWDTWFPEVRQSLAVNSPMTYHSGFSPGYGPLYESLNTNNRDARTSALFPPFGNNESLNALQGSVTSEQEATPAAPSRRSPSRSGNATPIGYQASSANFRPHRRQFPNQFDEYKRHPMERDNQLFRRMIANEYRLYRPGTATEHQRYSIQREDPRSRRLPAPSEEARQQKNRRFADNRSAPQGRQNANDSRRTRHIPGTADRSGGADTSHNNTDYRGAKRRSGK</sequence>
<name>B4JEU0_DROGR</name>
<evidence type="ECO:0000256" key="1">
    <source>
        <dbReference type="SAM" id="MobiDB-lite"/>
    </source>
</evidence>
<feature type="compositionally biased region" description="Low complexity" evidence="1">
    <location>
        <begin position="143"/>
        <end position="156"/>
    </location>
</feature>
<accession>B4JEU0</accession>
<dbReference type="OrthoDB" id="7861500at2759"/>
<dbReference type="HOGENOM" id="CLU_776768_0_0_1"/>
<feature type="transmembrane region" description="Helical" evidence="2">
    <location>
        <begin position="56"/>
        <end position="74"/>
    </location>
</feature>
<dbReference type="InParanoid" id="B4JEU0"/>
<feature type="compositionally biased region" description="Basic and acidic residues" evidence="1">
    <location>
        <begin position="236"/>
        <end position="248"/>
    </location>
</feature>
<dbReference type="AlphaFoldDB" id="B4JEU0"/>
<reference evidence="3 4" key="1">
    <citation type="journal article" date="2007" name="Nature">
        <title>Evolution of genes and genomes on the Drosophila phylogeny.</title>
        <authorList>
            <consortium name="Drosophila 12 Genomes Consortium"/>
            <person name="Clark A.G."/>
            <person name="Eisen M.B."/>
            <person name="Smith D.R."/>
            <person name="Bergman C.M."/>
            <person name="Oliver B."/>
            <person name="Markow T.A."/>
            <person name="Kaufman T.C."/>
            <person name="Kellis M."/>
            <person name="Gelbart W."/>
            <person name="Iyer V.N."/>
            <person name="Pollard D.A."/>
            <person name="Sackton T.B."/>
            <person name="Larracuente A.M."/>
            <person name="Singh N.D."/>
            <person name="Abad J.P."/>
            <person name="Abt D.N."/>
            <person name="Adryan B."/>
            <person name="Aguade M."/>
            <person name="Akashi H."/>
            <person name="Anderson W.W."/>
            <person name="Aquadro C.F."/>
            <person name="Ardell D.H."/>
            <person name="Arguello R."/>
            <person name="Artieri C.G."/>
            <person name="Barbash D.A."/>
            <person name="Barker D."/>
            <person name="Barsanti P."/>
            <person name="Batterham P."/>
            <person name="Batzoglou S."/>
            <person name="Begun D."/>
            <person name="Bhutkar A."/>
            <person name="Blanco E."/>
            <person name="Bosak S.A."/>
            <person name="Bradley R.K."/>
            <person name="Brand A.D."/>
            <person name="Brent M.R."/>
            <person name="Brooks A.N."/>
            <person name="Brown R.H."/>
            <person name="Butlin R.K."/>
            <person name="Caggese C."/>
            <person name="Calvi B.R."/>
            <person name="Bernardo de Carvalho A."/>
            <person name="Caspi A."/>
            <person name="Castrezana S."/>
            <person name="Celniker S.E."/>
            <person name="Chang J.L."/>
            <person name="Chapple C."/>
            <person name="Chatterji S."/>
            <person name="Chinwalla A."/>
            <person name="Civetta A."/>
            <person name="Clifton S.W."/>
            <person name="Comeron J.M."/>
            <person name="Costello J.C."/>
            <person name="Coyne J.A."/>
            <person name="Daub J."/>
            <person name="David R.G."/>
            <person name="Delcher A.L."/>
            <person name="Delehaunty K."/>
            <person name="Do C.B."/>
            <person name="Ebling H."/>
            <person name="Edwards K."/>
            <person name="Eickbush T."/>
            <person name="Evans J.D."/>
            <person name="Filipski A."/>
            <person name="Findeiss S."/>
            <person name="Freyhult E."/>
            <person name="Fulton L."/>
            <person name="Fulton R."/>
            <person name="Garcia A.C."/>
            <person name="Gardiner A."/>
            <person name="Garfield D.A."/>
            <person name="Garvin B.E."/>
            <person name="Gibson G."/>
            <person name="Gilbert D."/>
            <person name="Gnerre S."/>
            <person name="Godfrey J."/>
            <person name="Good R."/>
            <person name="Gotea V."/>
            <person name="Gravely B."/>
            <person name="Greenberg A.J."/>
            <person name="Griffiths-Jones S."/>
            <person name="Gross S."/>
            <person name="Guigo R."/>
            <person name="Gustafson E.A."/>
            <person name="Haerty W."/>
            <person name="Hahn M.W."/>
            <person name="Halligan D.L."/>
            <person name="Halpern A.L."/>
            <person name="Halter G.M."/>
            <person name="Han M.V."/>
            <person name="Heger A."/>
            <person name="Hillier L."/>
            <person name="Hinrichs A.S."/>
            <person name="Holmes I."/>
            <person name="Hoskins R.A."/>
            <person name="Hubisz M.J."/>
            <person name="Hultmark D."/>
            <person name="Huntley M.A."/>
            <person name="Jaffe D.B."/>
            <person name="Jagadeeshan S."/>
            <person name="Jeck W.R."/>
            <person name="Johnson J."/>
            <person name="Jones C.D."/>
            <person name="Jordan W.C."/>
            <person name="Karpen G.H."/>
            <person name="Kataoka E."/>
            <person name="Keightley P.D."/>
            <person name="Kheradpour P."/>
            <person name="Kirkness E.F."/>
            <person name="Koerich L.B."/>
            <person name="Kristiansen K."/>
            <person name="Kudrna D."/>
            <person name="Kulathinal R.J."/>
            <person name="Kumar S."/>
            <person name="Kwok R."/>
            <person name="Lander E."/>
            <person name="Langley C.H."/>
            <person name="Lapoint R."/>
            <person name="Lazzaro B.P."/>
            <person name="Lee S.J."/>
            <person name="Levesque L."/>
            <person name="Li R."/>
            <person name="Lin C.F."/>
            <person name="Lin M.F."/>
            <person name="Lindblad-Toh K."/>
            <person name="Llopart A."/>
            <person name="Long M."/>
            <person name="Low L."/>
            <person name="Lozovsky E."/>
            <person name="Lu J."/>
            <person name="Luo M."/>
            <person name="Machado C.A."/>
            <person name="Makalowski W."/>
            <person name="Marzo M."/>
            <person name="Matsuda M."/>
            <person name="Matzkin L."/>
            <person name="McAllister B."/>
            <person name="McBride C.S."/>
            <person name="McKernan B."/>
            <person name="McKernan K."/>
            <person name="Mendez-Lago M."/>
            <person name="Minx P."/>
            <person name="Mollenhauer M.U."/>
            <person name="Montooth K."/>
            <person name="Mount S.M."/>
            <person name="Mu X."/>
            <person name="Myers E."/>
            <person name="Negre B."/>
            <person name="Newfeld S."/>
            <person name="Nielsen R."/>
            <person name="Noor M.A."/>
            <person name="O'Grady P."/>
            <person name="Pachter L."/>
            <person name="Papaceit M."/>
            <person name="Parisi M.J."/>
            <person name="Parisi M."/>
            <person name="Parts L."/>
            <person name="Pedersen J.S."/>
            <person name="Pesole G."/>
            <person name="Phillippy A.M."/>
            <person name="Ponting C.P."/>
            <person name="Pop M."/>
            <person name="Porcelli D."/>
            <person name="Powell J.R."/>
            <person name="Prohaska S."/>
            <person name="Pruitt K."/>
            <person name="Puig M."/>
            <person name="Quesneville H."/>
            <person name="Ram K.R."/>
            <person name="Rand D."/>
            <person name="Rasmussen M.D."/>
            <person name="Reed L.K."/>
            <person name="Reenan R."/>
            <person name="Reily A."/>
            <person name="Remington K.A."/>
            <person name="Rieger T.T."/>
            <person name="Ritchie M.G."/>
            <person name="Robin C."/>
            <person name="Rogers Y.H."/>
            <person name="Rohde C."/>
            <person name="Rozas J."/>
            <person name="Rubenfield M.J."/>
            <person name="Ruiz A."/>
            <person name="Russo S."/>
            <person name="Salzberg S.L."/>
            <person name="Sanchez-Gracia A."/>
            <person name="Saranga D.J."/>
            <person name="Sato H."/>
            <person name="Schaeffer S.W."/>
            <person name="Schatz M.C."/>
            <person name="Schlenke T."/>
            <person name="Schwartz R."/>
            <person name="Segarra C."/>
            <person name="Singh R.S."/>
            <person name="Sirot L."/>
            <person name="Sirota M."/>
            <person name="Sisneros N.B."/>
            <person name="Smith C.D."/>
            <person name="Smith T.F."/>
            <person name="Spieth J."/>
            <person name="Stage D.E."/>
            <person name="Stark A."/>
            <person name="Stephan W."/>
            <person name="Strausberg R.L."/>
            <person name="Strempel S."/>
            <person name="Sturgill D."/>
            <person name="Sutton G."/>
            <person name="Sutton G.G."/>
            <person name="Tao W."/>
            <person name="Teichmann S."/>
            <person name="Tobari Y.N."/>
            <person name="Tomimura Y."/>
            <person name="Tsolas J.M."/>
            <person name="Valente V.L."/>
            <person name="Venter E."/>
            <person name="Venter J.C."/>
            <person name="Vicario S."/>
            <person name="Vieira F.G."/>
            <person name="Vilella A.J."/>
            <person name="Villasante A."/>
            <person name="Walenz B."/>
            <person name="Wang J."/>
            <person name="Wasserman M."/>
            <person name="Watts T."/>
            <person name="Wilson D."/>
            <person name="Wilson R.K."/>
            <person name="Wing R.A."/>
            <person name="Wolfner M.F."/>
            <person name="Wong A."/>
            <person name="Wong G.K."/>
            <person name="Wu C.I."/>
            <person name="Wu G."/>
            <person name="Yamamoto D."/>
            <person name="Yang H.P."/>
            <person name="Yang S.P."/>
            <person name="Yorke J.A."/>
            <person name="Yoshida K."/>
            <person name="Zdobnov E."/>
            <person name="Zhang P."/>
            <person name="Zhang Y."/>
            <person name="Zimin A.V."/>
            <person name="Baldwin J."/>
            <person name="Abdouelleil A."/>
            <person name="Abdulkadir J."/>
            <person name="Abebe A."/>
            <person name="Abera B."/>
            <person name="Abreu J."/>
            <person name="Acer S.C."/>
            <person name="Aftuck L."/>
            <person name="Alexander A."/>
            <person name="An P."/>
            <person name="Anderson E."/>
            <person name="Anderson S."/>
            <person name="Arachi H."/>
            <person name="Azer M."/>
            <person name="Bachantsang P."/>
            <person name="Barry A."/>
            <person name="Bayul T."/>
            <person name="Berlin A."/>
            <person name="Bessette D."/>
            <person name="Bloom T."/>
            <person name="Blye J."/>
            <person name="Boguslavskiy L."/>
            <person name="Bonnet C."/>
            <person name="Boukhgalter B."/>
            <person name="Bourzgui I."/>
            <person name="Brown A."/>
            <person name="Cahill P."/>
            <person name="Channer S."/>
            <person name="Cheshatsang Y."/>
            <person name="Chuda L."/>
            <person name="Citroen M."/>
            <person name="Collymore A."/>
            <person name="Cooke P."/>
            <person name="Costello M."/>
            <person name="D'Aco K."/>
            <person name="Daza R."/>
            <person name="De Haan G."/>
            <person name="DeGray S."/>
            <person name="DeMaso C."/>
            <person name="Dhargay N."/>
            <person name="Dooley K."/>
            <person name="Dooley E."/>
            <person name="Doricent M."/>
            <person name="Dorje P."/>
            <person name="Dorjee K."/>
            <person name="Dupes A."/>
            <person name="Elong R."/>
            <person name="Falk J."/>
            <person name="Farina A."/>
            <person name="Faro S."/>
            <person name="Ferguson D."/>
            <person name="Fisher S."/>
            <person name="Foley C.D."/>
            <person name="Franke A."/>
            <person name="Friedrich D."/>
            <person name="Gadbois L."/>
            <person name="Gearin G."/>
            <person name="Gearin C.R."/>
            <person name="Giannoukos G."/>
            <person name="Goode T."/>
            <person name="Graham J."/>
            <person name="Grandbois E."/>
            <person name="Grewal S."/>
            <person name="Gyaltsen K."/>
            <person name="Hafez N."/>
            <person name="Hagos B."/>
            <person name="Hall J."/>
            <person name="Henson C."/>
            <person name="Hollinger A."/>
            <person name="Honan T."/>
            <person name="Huard M.D."/>
            <person name="Hughes L."/>
            <person name="Hurhula B."/>
            <person name="Husby M.E."/>
            <person name="Kamat A."/>
            <person name="Kanga B."/>
            <person name="Kashin S."/>
            <person name="Khazanovich D."/>
            <person name="Kisner P."/>
            <person name="Lance K."/>
            <person name="Lara M."/>
            <person name="Lee W."/>
            <person name="Lennon N."/>
            <person name="Letendre F."/>
            <person name="LeVine R."/>
            <person name="Lipovsky A."/>
            <person name="Liu X."/>
            <person name="Liu J."/>
            <person name="Liu S."/>
            <person name="Lokyitsang T."/>
            <person name="Lokyitsang Y."/>
            <person name="Lubonja R."/>
            <person name="Lui A."/>
            <person name="MacDonald P."/>
            <person name="Magnisalis V."/>
            <person name="Maru K."/>
            <person name="Matthews C."/>
            <person name="McCusker W."/>
            <person name="McDonough S."/>
            <person name="Mehta T."/>
            <person name="Meldrim J."/>
            <person name="Meneus L."/>
            <person name="Mihai O."/>
            <person name="Mihalev A."/>
            <person name="Mihova T."/>
            <person name="Mittelman R."/>
            <person name="Mlenga V."/>
            <person name="Montmayeur A."/>
            <person name="Mulrain L."/>
            <person name="Navidi A."/>
            <person name="Naylor J."/>
            <person name="Negash T."/>
            <person name="Nguyen T."/>
            <person name="Nguyen N."/>
            <person name="Nicol R."/>
            <person name="Norbu C."/>
            <person name="Norbu N."/>
            <person name="Novod N."/>
            <person name="O'Neill B."/>
            <person name="Osman S."/>
            <person name="Markiewicz E."/>
            <person name="Oyono O.L."/>
            <person name="Patti C."/>
            <person name="Phunkhang P."/>
            <person name="Pierre F."/>
            <person name="Priest M."/>
            <person name="Raghuraman S."/>
            <person name="Rege F."/>
            <person name="Reyes R."/>
            <person name="Rise C."/>
            <person name="Rogov P."/>
            <person name="Ross K."/>
            <person name="Ryan E."/>
            <person name="Settipalli S."/>
            <person name="Shea T."/>
            <person name="Sherpa N."/>
            <person name="Shi L."/>
            <person name="Shih D."/>
            <person name="Sparrow T."/>
            <person name="Spaulding J."/>
            <person name="Stalker J."/>
            <person name="Stange-Thomann N."/>
            <person name="Stavropoulos S."/>
            <person name="Stone C."/>
            <person name="Strader C."/>
            <person name="Tesfaye S."/>
            <person name="Thomson T."/>
            <person name="Thoulutsang Y."/>
            <person name="Thoulutsang D."/>
            <person name="Topham K."/>
            <person name="Topping I."/>
            <person name="Tsamla T."/>
            <person name="Vassiliev H."/>
            <person name="Vo A."/>
            <person name="Wangchuk T."/>
            <person name="Wangdi T."/>
            <person name="Weiand M."/>
            <person name="Wilkinson J."/>
            <person name="Wilson A."/>
            <person name="Yadav S."/>
            <person name="Young G."/>
            <person name="Yu Q."/>
            <person name="Zembek L."/>
            <person name="Zhong D."/>
            <person name="Zimmer A."/>
            <person name="Zwirko Z."/>
            <person name="Jaffe D.B."/>
            <person name="Alvarez P."/>
            <person name="Brockman W."/>
            <person name="Butler J."/>
            <person name="Chin C."/>
            <person name="Gnerre S."/>
            <person name="Grabherr M."/>
            <person name="Kleber M."/>
            <person name="Mauceli E."/>
            <person name="MacCallum I."/>
        </authorList>
    </citation>
    <scope>NUCLEOTIDE SEQUENCE [LARGE SCALE GENOMIC DNA]</scope>
    <source>
        <strain evidence="4">Tucson 15287-2541.00</strain>
    </source>
</reference>
<dbReference type="OMA" id="RNDRVND"/>
<keyword evidence="2" id="KW-0472">Membrane</keyword>
<dbReference type="eggNOG" id="ENOG502T7JM">
    <property type="taxonomic scope" value="Eukaryota"/>
</dbReference>